<reference evidence="1 2" key="1">
    <citation type="submission" date="2017-11" db="EMBL/GenBank/DDBJ databases">
        <title>De-novo sequencing of pomegranate (Punica granatum L.) genome.</title>
        <authorList>
            <person name="Akparov Z."/>
            <person name="Amiraslanov A."/>
            <person name="Hajiyeva S."/>
            <person name="Abbasov M."/>
            <person name="Kaur K."/>
            <person name="Hamwieh A."/>
            <person name="Solovyev V."/>
            <person name="Salamov A."/>
            <person name="Braich B."/>
            <person name="Kosarev P."/>
            <person name="Mahmoud A."/>
            <person name="Hajiyev E."/>
            <person name="Babayeva S."/>
            <person name="Izzatullayeva V."/>
            <person name="Mammadov A."/>
            <person name="Mammadov A."/>
            <person name="Sharifova S."/>
            <person name="Ojaghi J."/>
            <person name="Eynullazada K."/>
            <person name="Bayramov B."/>
            <person name="Abdulazimova A."/>
            <person name="Shahmuradov I."/>
        </authorList>
    </citation>
    <scope>NUCLEOTIDE SEQUENCE [LARGE SCALE GENOMIC DNA]</scope>
    <source>
        <strain evidence="2">cv. AG2017</strain>
        <tissue evidence="1">Leaf</tissue>
    </source>
</reference>
<dbReference type="AlphaFoldDB" id="A0A2I0INZ9"/>
<name>A0A2I0INZ9_PUNGR</name>
<sequence length="98" mass="10730">MSARRLHRNSRTTDPTVFRGFLRGAQSQRSSVLRRTQREGLFRSSSGEAGRKRADGISPAKGAWGAWEGGLGFRIFYVFTRGKCVRAGGWHGSGVCGV</sequence>
<dbReference type="EMBL" id="PGOL01002722">
    <property type="protein sequence ID" value="PKI45443.1"/>
    <property type="molecule type" value="Genomic_DNA"/>
</dbReference>
<evidence type="ECO:0000313" key="2">
    <source>
        <dbReference type="Proteomes" id="UP000233551"/>
    </source>
</evidence>
<proteinExistence type="predicted"/>
<protein>
    <submittedName>
        <fullName evidence="1">Uncharacterized protein</fullName>
    </submittedName>
</protein>
<keyword evidence="2" id="KW-1185">Reference proteome</keyword>
<evidence type="ECO:0000313" key="1">
    <source>
        <dbReference type="EMBL" id="PKI45443.1"/>
    </source>
</evidence>
<dbReference type="Proteomes" id="UP000233551">
    <property type="component" value="Unassembled WGS sequence"/>
</dbReference>
<accession>A0A2I0INZ9</accession>
<comment type="caution">
    <text evidence="1">The sequence shown here is derived from an EMBL/GenBank/DDBJ whole genome shotgun (WGS) entry which is preliminary data.</text>
</comment>
<organism evidence="1 2">
    <name type="scientific">Punica granatum</name>
    <name type="common">Pomegranate</name>
    <dbReference type="NCBI Taxonomy" id="22663"/>
    <lineage>
        <taxon>Eukaryota</taxon>
        <taxon>Viridiplantae</taxon>
        <taxon>Streptophyta</taxon>
        <taxon>Embryophyta</taxon>
        <taxon>Tracheophyta</taxon>
        <taxon>Spermatophyta</taxon>
        <taxon>Magnoliopsida</taxon>
        <taxon>eudicotyledons</taxon>
        <taxon>Gunneridae</taxon>
        <taxon>Pentapetalae</taxon>
        <taxon>rosids</taxon>
        <taxon>malvids</taxon>
        <taxon>Myrtales</taxon>
        <taxon>Lythraceae</taxon>
        <taxon>Punica</taxon>
    </lineage>
</organism>
<gene>
    <name evidence="1" type="ORF">CRG98_034248</name>
</gene>